<feature type="region of interest" description="Disordered" evidence="1">
    <location>
        <begin position="110"/>
        <end position="160"/>
    </location>
</feature>
<dbReference type="OrthoDB" id="5550090at2759"/>
<comment type="caution">
    <text evidence="2">The sequence shown here is derived from an EMBL/GenBank/DDBJ whole genome shotgun (WGS) entry which is preliminary data.</text>
</comment>
<evidence type="ECO:0000313" key="3">
    <source>
        <dbReference type="Proteomes" id="UP000813824"/>
    </source>
</evidence>
<proteinExistence type="predicted"/>
<evidence type="ECO:0000313" key="2">
    <source>
        <dbReference type="EMBL" id="KAH8099958.1"/>
    </source>
</evidence>
<sequence length="237" mass="25703">MSPSNKPARDIKVSVPRHNSQRIGPALTAQIEALAREQRIRVDIRQTAYEPTNILAQAIESASDWNSLLMTARAERGPQWDIGTQQFMVDYRSELYYDPSPLMEYLKEGREGEENGDQPNTEGQSQPPVDHQGTPQTRRSHGIPPPPNHIGFSPQPSRGPFTPAHIPGTFPGGMPPMPSGQFYGNGGVPDQHMSSPMRMGGMGLPGDGMGGMGMGSPDVGRRLTRGMSMGDGFGGMH</sequence>
<evidence type="ECO:0000256" key="1">
    <source>
        <dbReference type="SAM" id="MobiDB-lite"/>
    </source>
</evidence>
<feature type="compositionally biased region" description="Polar residues" evidence="1">
    <location>
        <begin position="117"/>
        <end position="137"/>
    </location>
</feature>
<dbReference type="AlphaFoldDB" id="A0A8K0XPT5"/>
<reference evidence="2" key="1">
    <citation type="journal article" date="2021" name="New Phytol.">
        <title>Evolutionary innovations through gain and loss of genes in the ectomycorrhizal Boletales.</title>
        <authorList>
            <person name="Wu G."/>
            <person name="Miyauchi S."/>
            <person name="Morin E."/>
            <person name="Kuo A."/>
            <person name="Drula E."/>
            <person name="Varga T."/>
            <person name="Kohler A."/>
            <person name="Feng B."/>
            <person name="Cao Y."/>
            <person name="Lipzen A."/>
            <person name="Daum C."/>
            <person name="Hundley H."/>
            <person name="Pangilinan J."/>
            <person name="Johnson J."/>
            <person name="Barry K."/>
            <person name="LaButti K."/>
            <person name="Ng V."/>
            <person name="Ahrendt S."/>
            <person name="Min B."/>
            <person name="Choi I.G."/>
            <person name="Park H."/>
            <person name="Plett J.M."/>
            <person name="Magnuson J."/>
            <person name="Spatafora J.W."/>
            <person name="Nagy L.G."/>
            <person name="Henrissat B."/>
            <person name="Grigoriev I.V."/>
            <person name="Yang Z.L."/>
            <person name="Xu J."/>
            <person name="Martin F.M."/>
        </authorList>
    </citation>
    <scope>NUCLEOTIDE SEQUENCE</scope>
    <source>
        <strain evidence="2">KKN 215</strain>
    </source>
</reference>
<protein>
    <submittedName>
        <fullName evidence="2">Uncharacterized protein</fullName>
    </submittedName>
</protein>
<dbReference type="Proteomes" id="UP000813824">
    <property type="component" value="Unassembled WGS sequence"/>
</dbReference>
<dbReference type="EMBL" id="JAEVFJ010000017">
    <property type="protein sequence ID" value="KAH8099958.1"/>
    <property type="molecule type" value="Genomic_DNA"/>
</dbReference>
<accession>A0A8K0XPT5</accession>
<organism evidence="2 3">
    <name type="scientific">Cristinia sonorae</name>
    <dbReference type="NCBI Taxonomy" id="1940300"/>
    <lineage>
        <taxon>Eukaryota</taxon>
        <taxon>Fungi</taxon>
        <taxon>Dikarya</taxon>
        <taxon>Basidiomycota</taxon>
        <taxon>Agaricomycotina</taxon>
        <taxon>Agaricomycetes</taxon>
        <taxon>Agaricomycetidae</taxon>
        <taxon>Agaricales</taxon>
        <taxon>Pleurotineae</taxon>
        <taxon>Stephanosporaceae</taxon>
        <taxon>Cristinia</taxon>
    </lineage>
</organism>
<gene>
    <name evidence="2" type="ORF">BXZ70DRAFT_196022</name>
</gene>
<name>A0A8K0XPT5_9AGAR</name>
<keyword evidence="3" id="KW-1185">Reference proteome</keyword>